<evidence type="ECO:0000313" key="2">
    <source>
        <dbReference type="EMBL" id="SVC01544.1"/>
    </source>
</evidence>
<organism evidence="2">
    <name type="scientific">marine metagenome</name>
    <dbReference type="NCBI Taxonomy" id="408172"/>
    <lineage>
        <taxon>unclassified sequences</taxon>
        <taxon>metagenomes</taxon>
        <taxon>ecological metagenomes</taxon>
    </lineage>
</organism>
<reference evidence="2" key="1">
    <citation type="submission" date="2018-05" db="EMBL/GenBank/DDBJ databases">
        <authorList>
            <person name="Lanie J.A."/>
            <person name="Ng W.-L."/>
            <person name="Kazmierczak K.M."/>
            <person name="Andrzejewski T.M."/>
            <person name="Davidsen T.M."/>
            <person name="Wayne K.J."/>
            <person name="Tettelin H."/>
            <person name="Glass J.I."/>
            <person name="Rusch D."/>
            <person name="Podicherti R."/>
            <person name="Tsui H.-C.T."/>
            <person name="Winkler M.E."/>
        </authorList>
    </citation>
    <scope>NUCLEOTIDE SEQUENCE</scope>
</reference>
<feature type="compositionally biased region" description="Polar residues" evidence="1">
    <location>
        <begin position="21"/>
        <end position="35"/>
    </location>
</feature>
<dbReference type="AlphaFoldDB" id="A0A382IP28"/>
<feature type="region of interest" description="Disordered" evidence="1">
    <location>
        <begin position="1"/>
        <end position="42"/>
    </location>
</feature>
<accession>A0A382IP28</accession>
<gene>
    <name evidence="2" type="ORF">METZ01_LOCUS254398</name>
</gene>
<evidence type="ECO:0000256" key="1">
    <source>
        <dbReference type="SAM" id="MobiDB-lite"/>
    </source>
</evidence>
<name>A0A382IP28_9ZZZZ</name>
<proteinExistence type="predicted"/>
<feature type="compositionally biased region" description="Basic and acidic residues" evidence="1">
    <location>
        <begin position="1"/>
        <end position="20"/>
    </location>
</feature>
<sequence length="226" mass="25947">MIDKVKGSLDDLANGEKSETNEAQDSVNAGTNNTMKPRKPKIDLERVRARSDRSIDLGVTTELTVIPIRNPKPDEFFRCMPDEDYSMDTYILSLKAENEWYLIDPEILTEIQLESQLRVMTLYVCVTMNYTPFVTCIPQADEMGKINSWHNSGHRTMEEAKLCWVRRQADKSIGAYVITKAVNAKLPDPKWPTMTLSEIIDRAFDKYYISDINDLVLQRLRGETMS</sequence>
<protein>
    <submittedName>
        <fullName evidence="2">Uncharacterized protein</fullName>
    </submittedName>
</protein>
<dbReference type="EMBL" id="UINC01068715">
    <property type="protein sequence ID" value="SVC01544.1"/>
    <property type="molecule type" value="Genomic_DNA"/>
</dbReference>